<feature type="coiled-coil region" evidence="1">
    <location>
        <begin position="93"/>
        <end position="225"/>
    </location>
</feature>
<dbReference type="AlphaFoldDB" id="A0A139XA86"/>
<feature type="region of interest" description="Disordered" evidence="2">
    <location>
        <begin position="437"/>
        <end position="476"/>
    </location>
</feature>
<evidence type="ECO:0000256" key="2">
    <source>
        <dbReference type="SAM" id="MobiDB-lite"/>
    </source>
</evidence>
<feature type="region of interest" description="Disordered" evidence="2">
    <location>
        <begin position="54"/>
        <end position="77"/>
    </location>
</feature>
<evidence type="ECO:0000313" key="3">
    <source>
        <dbReference type="EMBL" id="KYC41601.1"/>
    </source>
</evidence>
<gene>
    <name evidence="3" type="ORF">WA1_16260</name>
</gene>
<dbReference type="STRING" id="128403.WA1_16260"/>
<feature type="region of interest" description="Disordered" evidence="2">
    <location>
        <begin position="243"/>
        <end position="344"/>
    </location>
</feature>
<feature type="compositionally biased region" description="Polar residues" evidence="2">
    <location>
        <begin position="292"/>
        <end position="313"/>
    </location>
</feature>
<sequence>MNEADTPKNEAFVEPLKSSNSPQPEPASCPFYSVLPDETTAIAKVPLLAPAQDKGCEKDITSDGASGEDWVAEPDSDKQQMIDSEFKKLLVLNEELRLSNDDLYNQVQQLKMTLSESEKAVEWQKKRSSVTESMLSQQAQELAAAQEQIRSLYQQLETTTASAQRQESLVESSKAQLEINQQRLAQLERECALIQSNYNEQSHHLVQAETTCRELRTRLMRQQRQTLQFKAALEKCLETPVPSYDSLDDNDPGSKAPRPPKLVNSLFTYTQPIRPWSGEQNSFTDDEDNPWFESSSPVQKGESTSPNQPSPWDTSDEEEEEIPSPTQTTDTDVIGTGAIPESSDLDRQLDGVIQMFFTANSAPAQPASPVEVHEDNTPASAAIWETTATHLAEEPEEPETTPVFTNETQPEECVDLWSDQAPVLELSETAVSHVQLMNDSANSNSPSPLLYPHRPPKRRKSLSSVELPKFNKDASS</sequence>
<feature type="compositionally biased region" description="Polar residues" evidence="2">
    <location>
        <begin position="437"/>
        <end position="447"/>
    </location>
</feature>
<reference evidence="3 4" key="1">
    <citation type="journal article" date="2013" name="Genome Biol. Evol.">
        <title>Genomes of Stigonematalean cyanobacteria (subsection V) and the evolution of oxygenic photosynthesis from prokaryotes to plastids.</title>
        <authorList>
            <person name="Dagan T."/>
            <person name="Roettger M."/>
            <person name="Stucken K."/>
            <person name="Landan G."/>
            <person name="Koch R."/>
            <person name="Major P."/>
            <person name="Gould S.B."/>
            <person name="Goremykin V.V."/>
            <person name="Rippka R."/>
            <person name="Tandeau de Marsac N."/>
            <person name="Gugger M."/>
            <person name="Lockhart P.J."/>
            <person name="Allen J.F."/>
            <person name="Brune I."/>
            <person name="Maus I."/>
            <person name="Puhler A."/>
            <person name="Martin W.F."/>
        </authorList>
    </citation>
    <scope>NUCLEOTIDE SEQUENCE [LARGE SCALE GENOMIC DNA]</scope>
    <source>
        <strain evidence="3 4">PCC 7110</strain>
    </source>
</reference>
<proteinExistence type="predicted"/>
<organism evidence="3 4">
    <name type="scientific">Scytonema hofmannii PCC 7110</name>
    <dbReference type="NCBI Taxonomy" id="128403"/>
    <lineage>
        <taxon>Bacteria</taxon>
        <taxon>Bacillati</taxon>
        <taxon>Cyanobacteriota</taxon>
        <taxon>Cyanophyceae</taxon>
        <taxon>Nostocales</taxon>
        <taxon>Scytonemataceae</taxon>
        <taxon>Scytonema</taxon>
    </lineage>
</organism>
<evidence type="ECO:0000256" key="1">
    <source>
        <dbReference type="SAM" id="Coils"/>
    </source>
</evidence>
<accession>A0A139XA86</accession>
<feature type="region of interest" description="Disordered" evidence="2">
    <location>
        <begin position="1"/>
        <end position="29"/>
    </location>
</feature>
<dbReference type="RefSeq" id="WP_017746490.1">
    <property type="nucleotide sequence ID" value="NZ_KQ976354.1"/>
</dbReference>
<dbReference type="Proteomes" id="UP000076925">
    <property type="component" value="Unassembled WGS sequence"/>
</dbReference>
<keyword evidence="1" id="KW-0175">Coiled coil</keyword>
<dbReference type="EMBL" id="ANNX02000020">
    <property type="protein sequence ID" value="KYC41601.1"/>
    <property type="molecule type" value="Genomic_DNA"/>
</dbReference>
<protein>
    <submittedName>
        <fullName evidence="3">Uncharacterized protein</fullName>
    </submittedName>
</protein>
<evidence type="ECO:0000313" key="4">
    <source>
        <dbReference type="Proteomes" id="UP000076925"/>
    </source>
</evidence>
<keyword evidence="4" id="KW-1185">Reference proteome</keyword>
<name>A0A139XA86_9CYAN</name>
<dbReference type="OrthoDB" id="419021at2"/>
<comment type="caution">
    <text evidence="3">The sequence shown here is derived from an EMBL/GenBank/DDBJ whole genome shotgun (WGS) entry which is preliminary data.</text>
</comment>